<name>A0A3N4KKZ2_9PEZI</name>
<feature type="transmembrane region" description="Helical" evidence="2">
    <location>
        <begin position="154"/>
        <end position="177"/>
    </location>
</feature>
<dbReference type="SUPFAM" id="SSF53474">
    <property type="entry name" value="alpha/beta-Hydrolases"/>
    <property type="match status" value="1"/>
</dbReference>
<feature type="transmembrane region" description="Helical" evidence="2">
    <location>
        <begin position="63"/>
        <end position="85"/>
    </location>
</feature>
<feature type="region of interest" description="Disordered" evidence="1">
    <location>
        <begin position="1"/>
        <end position="46"/>
    </location>
</feature>
<feature type="transmembrane region" description="Helical" evidence="2">
    <location>
        <begin position="100"/>
        <end position="119"/>
    </location>
</feature>
<protein>
    <recommendedName>
        <fullName evidence="5">AB hydrolase-1 domain-containing protein</fullName>
    </recommendedName>
</protein>
<keyword evidence="4" id="KW-1185">Reference proteome</keyword>
<gene>
    <name evidence="3" type="ORF">P167DRAFT_537785</name>
</gene>
<keyword evidence="2" id="KW-0472">Membrane</keyword>
<evidence type="ECO:0000313" key="4">
    <source>
        <dbReference type="Proteomes" id="UP000277580"/>
    </source>
</evidence>
<keyword evidence="2" id="KW-0812">Transmembrane</keyword>
<dbReference type="FunCoup" id="A0A3N4KKZ2">
    <property type="interactions" value="50"/>
</dbReference>
<dbReference type="EMBL" id="ML119145">
    <property type="protein sequence ID" value="RPB10088.1"/>
    <property type="molecule type" value="Genomic_DNA"/>
</dbReference>
<evidence type="ECO:0000256" key="1">
    <source>
        <dbReference type="SAM" id="MobiDB-lite"/>
    </source>
</evidence>
<reference evidence="3 4" key="1">
    <citation type="journal article" date="2018" name="Nat. Ecol. Evol.">
        <title>Pezizomycetes genomes reveal the molecular basis of ectomycorrhizal truffle lifestyle.</title>
        <authorList>
            <person name="Murat C."/>
            <person name="Payen T."/>
            <person name="Noel B."/>
            <person name="Kuo A."/>
            <person name="Morin E."/>
            <person name="Chen J."/>
            <person name="Kohler A."/>
            <person name="Krizsan K."/>
            <person name="Balestrini R."/>
            <person name="Da Silva C."/>
            <person name="Montanini B."/>
            <person name="Hainaut M."/>
            <person name="Levati E."/>
            <person name="Barry K.W."/>
            <person name="Belfiori B."/>
            <person name="Cichocki N."/>
            <person name="Clum A."/>
            <person name="Dockter R.B."/>
            <person name="Fauchery L."/>
            <person name="Guy J."/>
            <person name="Iotti M."/>
            <person name="Le Tacon F."/>
            <person name="Lindquist E.A."/>
            <person name="Lipzen A."/>
            <person name="Malagnac F."/>
            <person name="Mello A."/>
            <person name="Molinier V."/>
            <person name="Miyauchi S."/>
            <person name="Poulain J."/>
            <person name="Riccioni C."/>
            <person name="Rubini A."/>
            <person name="Sitrit Y."/>
            <person name="Splivallo R."/>
            <person name="Traeger S."/>
            <person name="Wang M."/>
            <person name="Zifcakova L."/>
            <person name="Wipf D."/>
            <person name="Zambonelli A."/>
            <person name="Paolocci F."/>
            <person name="Nowrousian M."/>
            <person name="Ottonello S."/>
            <person name="Baldrian P."/>
            <person name="Spatafora J.W."/>
            <person name="Henrissat B."/>
            <person name="Nagy L.G."/>
            <person name="Aury J.M."/>
            <person name="Wincker P."/>
            <person name="Grigoriev I.V."/>
            <person name="Bonfante P."/>
            <person name="Martin F.M."/>
        </authorList>
    </citation>
    <scope>NUCLEOTIDE SEQUENCE [LARGE SCALE GENOMIC DNA]</scope>
    <source>
        <strain evidence="3 4">CCBAS932</strain>
    </source>
</reference>
<dbReference type="STRING" id="1392247.A0A3N4KKZ2"/>
<feature type="transmembrane region" description="Helical" evidence="2">
    <location>
        <begin position="126"/>
        <end position="148"/>
    </location>
</feature>
<proteinExistence type="predicted"/>
<dbReference type="InterPro" id="IPR029058">
    <property type="entry name" value="AB_hydrolase_fold"/>
</dbReference>
<organism evidence="3 4">
    <name type="scientific">Morchella conica CCBAS932</name>
    <dbReference type="NCBI Taxonomy" id="1392247"/>
    <lineage>
        <taxon>Eukaryota</taxon>
        <taxon>Fungi</taxon>
        <taxon>Dikarya</taxon>
        <taxon>Ascomycota</taxon>
        <taxon>Pezizomycotina</taxon>
        <taxon>Pezizomycetes</taxon>
        <taxon>Pezizales</taxon>
        <taxon>Morchellaceae</taxon>
        <taxon>Morchella</taxon>
    </lineage>
</organism>
<dbReference type="Proteomes" id="UP000277580">
    <property type="component" value="Unassembled WGS sequence"/>
</dbReference>
<dbReference type="AlphaFoldDB" id="A0A3N4KKZ2"/>
<dbReference type="Gene3D" id="3.40.50.1820">
    <property type="entry name" value="alpha/beta hydrolase"/>
    <property type="match status" value="1"/>
</dbReference>
<sequence length="520" mass="57558">MSKLWGPRKPDDTESMESSHMSHSRDPDERTSLLRPENGHHPLSPDDPAVSPYNLLSVRSLRWASILLLTISLLWWIVLLISMFVSPPGIYSRGSGFSDFAFSTLATGSLVLLLLFFATPAKSEQYSWIILSVLLFIDIIIILAVGRIRGEEGWVGIVSVIWATVISTWGILCDRVVAYGKREEEERLTGRRETRRSLAEWLSVFSATIVLIVFIAIACLLTATLILRSRDASLAPPGTRYWVDGHGYEIHLFCTGNATTADGKRVTTVLVEGGEDPVKHGLEGWILGTYQDKQIERYCYWDRPGIAFSDNAPSPLSAGMAIDVLSEALMKADEKGPWVLVSHGVGGIYSRIFASRHTTEVKGLLLIDALPESQLHRIGSAGRGFLLWLRGIISPIGIDRLTGAIFMGRDRADRIYGRSAYQSGKQIKAKLQENLVATTFTKNEIAAAKAILPKSVPVAVISSGKSVKHDQQWNDGQRELTEITDNLVAWDVVNHAPHDVWNSIDGANILQKRLKELLRG</sequence>
<evidence type="ECO:0000256" key="2">
    <source>
        <dbReference type="SAM" id="Phobius"/>
    </source>
</evidence>
<evidence type="ECO:0008006" key="5">
    <source>
        <dbReference type="Google" id="ProtNLM"/>
    </source>
</evidence>
<keyword evidence="2" id="KW-1133">Transmembrane helix</keyword>
<feature type="compositionally biased region" description="Basic and acidic residues" evidence="1">
    <location>
        <begin position="23"/>
        <end position="44"/>
    </location>
</feature>
<accession>A0A3N4KKZ2</accession>
<feature type="transmembrane region" description="Helical" evidence="2">
    <location>
        <begin position="198"/>
        <end position="227"/>
    </location>
</feature>
<dbReference type="OrthoDB" id="164921at2759"/>
<dbReference type="InParanoid" id="A0A3N4KKZ2"/>
<evidence type="ECO:0000313" key="3">
    <source>
        <dbReference type="EMBL" id="RPB10088.1"/>
    </source>
</evidence>
<dbReference type="InterPro" id="IPR019431">
    <property type="entry name" value="DUF2417"/>
</dbReference>
<dbReference type="Pfam" id="PF10329">
    <property type="entry name" value="DUF2417"/>
    <property type="match status" value="1"/>
</dbReference>